<evidence type="ECO:0000313" key="1">
    <source>
        <dbReference type="EMBL" id="MDE4908498.1"/>
    </source>
</evidence>
<comment type="caution">
    <text evidence="1">The sequence shown here is derived from an EMBL/GenBank/DDBJ whole genome shotgun (WGS) entry which is preliminary data.</text>
</comment>
<gene>
    <name evidence="1" type="ORF">L0665_07750</name>
</gene>
<dbReference type="RefSeq" id="WP_274925125.1">
    <property type="nucleotide sequence ID" value="NZ_JAKELO010000002.1"/>
</dbReference>
<protein>
    <submittedName>
        <fullName evidence="1">Uncharacterized protein</fullName>
    </submittedName>
</protein>
<dbReference type="EMBL" id="JAKELO010000002">
    <property type="protein sequence ID" value="MDE4908498.1"/>
    <property type="molecule type" value="Genomic_DNA"/>
</dbReference>
<organism evidence="1 2">
    <name type="scientific">Methanogenium marinum</name>
    <dbReference type="NCBI Taxonomy" id="348610"/>
    <lineage>
        <taxon>Archaea</taxon>
        <taxon>Methanobacteriati</taxon>
        <taxon>Methanobacteriota</taxon>
        <taxon>Stenosarchaea group</taxon>
        <taxon>Methanomicrobia</taxon>
        <taxon>Methanomicrobiales</taxon>
        <taxon>Methanomicrobiaceae</taxon>
        <taxon>Methanogenium</taxon>
    </lineage>
</organism>
<accession>A0A9Q4KUF1</accession>
<dbReference type="AlphaFoldDB" id="A0A9Q4KUF1"/>
<reference evidence="1" key="1">
    <citation type="submission" date="2022-01" db="EMBL/GenBank/DDBJ databases">
        <title>Draft genome of Methanogenium marinum DSM 15558.</title>
        <authorList>
            <person name="Chen S.-C."/>
            <person name="You Y.-T."/>
        </authorList>
    </citation>
    <scope>NUCLEOTIDE SEQUENCE</scope>
    <source>
        <strain evidence="1">DSM 15558</strain>
    </source>
</reference>
<name>A0A9Q4KUF1_9EURY</name>
<keyword evidence="2" id="KW-1185">Reference proteome</keyword>
<evidence type="ECO:0000313" key="2">
    <source>
        <dbReference type="Proteomes" id="UP001143747"/>
    </source>
</evidence>
<proteinExistence type="predicted"/>
<dbReference type="Proteomes" id="UP001143747">
    <property type="component" value="Unassembled WGS sequence"/>
</dbReference>
<sequence length="86" mass="9540">MKETIGIDSPYTQGNMTIFPVFQSRTTVFTGGGMGEKKPLGLLIHAGTNLSIVSFTGSYAWWTDLTHNYPDLQTLYPVFPEEVNIP</sequence>